<dbReference type="InterPro" id="IPR021698">
    <property type="entry name" value="DUF3280"/>
</dbReference>
<evidence type="ECO:0000313" key="2">
    <source>
        <dbReference type="EMBL" id="WCR10134.1"/>
    </source>
</evidence>
<gene>
    <name evidence="2" type="ORF">JHW45_13830</name>
</gene>
<protein>
    <submittedName>
        <fullName evidence="2">DUF2380 domain-containing protein</fullName>
    </submittedName>
</protein>
<feature type="signal peptide" evidence="1">
    <location>
        <begin position="1"/>
        <end position="17"/>
    </location>
</feature>
<organism evidence="2 3">
    <name type="scientific">Paracoccus stylophorae</name>
    <dbReference type="NCBI Taxonomy" id="659350"/>
    <lineage>
        <taxon>Bacteria</taxon>
        <taxon>Pseudomonadati</taxon>
        <taxon>Pseudomonadota</taxon>
        <taxon>Alphaproteobacteria</taxon>
        <taxon>Rhodobacterales</taxon>
        <taxon>Paracoccaceae</taxon>
        <taxon>Paracoccus</taxon>
    </lineage>
</organism>
<dbReference type="Proteomes" id="UP001218412">
    <property type="component" value="Chromosome"/>
</dbReference>
<proteinExistence type="predicted"/>
<keyword evidence="1" id="KW-0732">Signal</keyword>
<dbReference type="EMBL" id="CP067134">
    <property type="protein sequence ID" value="WCR10134.1"/>
    <property type="molecule type" value="Genomic_DNA"/>
</dbReference>
<name>A0ABY7STD1_9RHOB</name>
<evidence type="ECO:0000313" key="3">
    <source>
        <dbReference type="Proteomes" id="UP001218412"/>
    </source>
</evidence>
<dbReference type="RefSeq" id="WP_272858195.1">
    <property type="nucleotide sequence ID" value="NZ_CP067134.1"/>
</dbReference>
<keyword evidence="3" id="KW-1185">Reference proteome</keyword>
<accession>A0ABY7STD1</accession>
<evidence type="ECO:0000256" key="1">
    <source>
        <dbReference type="SAM" id="SignalP"/>
    </source>
</evidence>
<feature type="chain" id="PRO_5047076929" evidence="1">
    <location>
        <begin position="18"/>
        <end position="151"/>
    </location>
</feature>
<dbReference type="Pfam" id="PF11684">
    <property type="entry name" value="DUF3280"/>
    <property type="match status" value="1"/>
</dbReference>
<sequence length="151" mass="16354">MRHAIAAVLIAILPACAAAQQTAILPVKLLDTSHEVRDQQTDHDRRLALLADTIAAEAGEASIIDRDRLASCTPETTECLLALARDDGAERALFIVAQKTSTLILQLFANLVDTGSGELIVSRNLTFRGDTDDSWRRAGRFLARQMDAAAE</sequence>
<reference evidence="2 3" key="1">
    <citation type="submission" date="2021-01" db="EMBL/GenBank/DDBJ databases">
        <title>Biogeographic distribution of Paracoccus.</title>
        <authorList>
            <person name="Hollensteiner J."/>
            <person name="Leineberger J."/>
            <person name="Brinkhoff T."/>
            <person name="Daniel R."/>
        </authorList>
    </citation>
    <scope>NUCLEOTIDE SEQUENCE [LARGE SCALE GENOMIC DNA]</scope>
    <source>
        <strain evidence="2 3">LMG25392</strain>
    </source>
</reference>